<proteinExistence type="predicted"/>
<reference evidence="1" key="1">
    <citation type="submission" date="2019-03" db="EMBL/GenBank/DDBJ databases">
        <title>Lake Tanganyika Metagenome-Assembled Genomes (MAGs).</title>
        <authorList>
            <person name="Tran P."/>
        </authorList>
    </citation>
    <scope>NUCLEOTIDE SEQUENCE</scope>
    <source>
        <strain evidence="1">M_DeepCast_400m_m2_100</strain>
    </source>
</reference>
<name>A0A937XBT3_UNCEI</name>
<protein>
    <submittedName>
        <fullName evidence="1">Uncharacterized protein</fullName>
    </submittedName>
</protein>
<accession>A0A937XBT3</accession>
<dbReference type="Proteomes" id="UP000748308">
    <property type="component" value="Unassembled WGS sequence"/>
</dbReference>
<gene>
    <name evidence="1" type="ORF">FJY75_09400</name>
</gene>
<evidence type="ECO:0000313" key="2">
    <source>
        <dbReference type="Proteomes" id="UP000748308"/>
    </source>
</evidence>
<comment type="caution">
    <text evidence="1">The sequence shown here is derived from an EMBL/GenBank/DDBJ whole genome shotgun (WGS) entry which is preliminary data.</text>
</comment>
<dbReference type="EMBL" id="VGIY01000249">
    <property type="protein sequence ID" value="MBM3318052.1"/>
    <property type="molecule type" value="Genomic_DNA"/>
</dbReference>
<dbReference type="AlphaFoldDB" id="A0A937XBT3"/>
<organism evidence="1 2">
    <name type="scientific">Eiseniibacteriota bacterium</name>
    <dbReference type="NCBI Taxonomy" id="2212470"/>
    <lineage>
        <taxon>Bacteria</taxon>
        <taxon>Candidatus Eiseniibacteriota</taxon>
    </lineage>
</organism>
<evidence type="ECO:0000313" key="1">
    <source>
        <dbReference type="EMBL" id="MBM3318052.1"/>
    </source>
</evidence>
<sequence>GAAAVRIRVAAVRTELDLLLCSRYGCHWHDVPEEDRQRLVLEQGP</sequence>
<feature type="non-terminal residue" evidence="1">
    <location>
        <position position="1"/>
    </location>
</feature>